<dbReference type="EMBL" id="MU005616">
    <property type="protein sequence ID" value="KAF2677972.1"/>
    <property type="molecule type" value="Genomic_DNA"/>
</dbReference>
<feature type="compositionally biased region" description="Basic and acidic residues" evidence="3">
    <location>
        <begin position="175"/>
        <end position="187"/>
    </location>
</feature>
<dbReference type="CDD" id="cd11618">
    <property type="entry name" value="ChtBD1_1"/>
    <property type="match status" value="1"/>
</dbReference>
<evidence type="ECO:0000256" key="3">
    <source>
        <dbReference type="SAM" id="MobiDB-lite"/>
    </source>
</evidence>
<accession>A0A6G1IIB8</accession>
<evidence type="ECO:0000313" key="7">
    <source>
        <dbReference type="Proteomes" id="UP000799291"/>
    </source>
</evidence>
<dbReference type="SUPFAM" id="SSF57016">
    <property type="entry name" value="Plant lectins/antimicrobial peptides"/>
    <property type="match status" value="1"/>
</dbReference>
<name>A0A6G1IIB8_9PLEO</name>
<dbReference type="InterPro" id="IPR054508">
    <property type="entry name" value="PIR1-like_C"/>
</dbReference>
<feature type="compositionally biased region" description="Pro residues" evidence="3">
    <location>
        <begin position="162"/>
        <end position="174"/>
    </location>
</feature>
<dbReference type="Gene3D" id="3.30.60.10">
    <property type="entry name" value="Endochitinase-like"/>
    <property type="match status" value="1"/>
</dbReference>
<gene>
    <name evidence="6" type="ORF">K458DRAFT_491547</name>
</gene>
<comment type="caution">
    <text evidence="2">Lacks conserved residue(s) required for the propagation of feature annotation.</text>
</comment>
<dbReference type="PANTHER" id="PTHR39613">
    <property type="entry name" value="ANCHORED CELL WALL PROTEIN, PUTATIVE (AFU_ORTHOLOGUE AFUA_4G08960)-RELATED"/>
    <property type="match status" value="1"/>
</dbReference>
<dbReference type="PRINTS" id="PR01217">
    <property type="entry name" value="PRICHEXTENSN"/>
</dbReference>
<feature type="compositionally biased region" description="Pro residues" evidence="3">
    <location>
        <begin position="188"/>
        <end position="200"/>
    </location>
</feature>
<organism evidence="6 7">
    <name type="scientific">Lentithecium fluviatile CBS 122367</name>
    <dbReference type="NCBI Taxonomy" id="1168545"/>
    <lineage>
        <taxon>Eukaryota</taxon>
        <taxon>Fungi</taxon>
        <taxon>Dikarya</taxon>
        <taxon>Ascomycota</taxon>
        <taxon>Pezizomycotina</taxon>
        <taxon>Dothideomycetes</taxon>
        <taxon>Pleosporomycetidae</taxon>
        <taxon>Pleosporales</taxon>
        <taxon>Massarineae</taxon>
        <taxon>Lentitheciaceae</taxon>
        <taxon>Lentithecium</taxon>
    </lineage>
</organism>
<keyword evidence="4" id="KW-0732">Signal</keyword>
<evidence type="ECO:0000259" key="5">
    <source>
        <dbReference type="PROSITE" id="PS50941"/>
    </source>
</evidence>
<dbReference type="Proteomes" id="UP000799291">
    <property type="component" value="Unassembled WGS sequence"/>
</dbReference>
<feature type="chain" id="PRO_5026230768" evidence="4">
    <location>
        <begin position="18"/>
        <end position="496"/>
    </location>
</feature>
<keyword evidence="7" id="KW-1185">Reference proteome</keyword>
<dbReference type="PANTHER" id="PTHR39613:SF1">
    <property type="entry name" value="ANCHORED CELL WALL PROTEIN, PUTATIVE (AFU_ORTHOLOGUE AFUA_4G08960)-RELATED"/>
    <property type="match status" value="1"/>
</dbReference>
<dbReference type="InterPro" id="IPR036861">
    <property type="entry name" value="Endochitinase-like_sf"/>
</dbReference>
<dbReference type="GO" id="GO:0008061">
    <property type="term" value="F:chitin binding"/>
    <property type="evidence" value="ECO:0007669"/>
    <property type="project" value="UniProtKB-UniRule"/>
</dbReference>
<feature type="region of interest" description="Disordered" evidence="3">
    <location>
        <begin position="162"/>
        <end position="227"/>
    </location>
</feature>
<protein>
    <submittedName>
        <fullName evidence="6">Carbohydrate-binding module family 18 protein</fullName>
    </submittedName>
</protein>
<feature type="signal peptide" evidence="4">
    <location>
        <begin position="1"/>
        <end position="17"/>
    </location>
</feature>
<feature type="disulfide bond" evidence="2">
    <location>
        <begin position="247"/>
        <end position="261"/>
    </location>
</feature>
<dbReference type="InterPro" id="IPR001002">
    <property type="entry name" value="Chitin-bd_1"/>
</dbReference>
<evidence type="ECO:0000256" key="2">
    <source>
        <dbReference type="PROSITE-ProRule" id="PRU00261"/>
    </source>
</evidence>
<dbReference type="InterPro" id="IPR018620">
    <property type="entry name" value="Ubiquitin3-bd_protein_But2_C"/>
</dbReference>
<feature type="region of interest" description="Disordered" evidence="3">
    <location>
        <begin position="303"/>
        <end position="325"/>
    </location>
</feature>
<keyword evidence="2" id="KW-1015">Disulfide bond</keyword>
<dbReference type="Pfam" id="PF22799">
    <property type="entry name" value="PIR1-like_C"/>
    <property type="match status" value="1"/>
</dbReference>
<sequence length="496" mass="53066">MMWSALSFASVGIGASASVIVPHVLPRGGPDSAYSFTLAAYGKASGPIGQLYDGQNRIGGGLPLGHYTIKYGPKGGVIVDKNGRGCILTPPTTQWQCDEGVGGTPGFDISCDKKLLFNGSPEFWACPVDDHGVWNLYTKPNFGQPKCITVTIGVHGESIPAPPCKQSVPPPPPPHKQDCYDHHEDCKPAPPPPPPSPPPPCKDDCKPAPSPPPPPAPKPYHKSKPSPDGTCGGTSGFHCNGFFKGSCCSSFGWCGASPAHCGKGCQGDFGTCEHKPAPPPPPPCEDGKDDKCKPAPPPPPPCGNGKNDKCKPAPPPPKPCGDDKDDDCKPAKEHHVCPTDINGPYEFPHLIIPVDKKRPDKAFSNKLNGTFSDHMCSVFNFDIHPRFAGKKCMPVFLFPSQEKLVTSAYTFRAWGDYGVEVFELHEPATMETTWNSLGPKELLGEGIIKPNLAVGTWASECAAGKKKSIMICGKNMYLDYFQDFNPSPIGLYLRVC</sequence>
<dbReference type="OrthoDB" id="4657524at2759"/>
<reference evidence="6" key="1">
    <citation type="journal article" date="2020" name="Stud. Mycol.">
        <title>101 Dothideomycetes genomes: a test case for predicting lifestyles and emergence of pathogens.</title>
        <authorList>
            <person name="Haridas S."/>
            <person name="Albert R."/>
            <person name="Binder M."/>
            <person name="Bloem J."/>
            <person name="Labutti K."/>
            <person name="Salamov A."/>
            <person name="Andreopoulos B."/>
            <person name="Baker S."/>
            <person name="Barry K."/>
            <person name="Bills G."/>
            <person name="Bluhm B."/>
            <person name="Cannon C."/>
            <person name="Castanera R."/>
            <person name="Culley D."/>
            <person name="Daum C."/>
            <person name="Ezra D."/>
            <person name="Gonzalez J."/>
            <person name="Henrissat B."/>
            <person name="Kuo A."/>
            <person name="Liang C."/>
            <person name="Lipzen A."/>
            <person name="Lutzoni F."/>
            <person name="Magnuson J."/>
            <person name="Mondo S."/>
            <person name="Nolan M."/>
            <person name="Ohm R."/>
            <person name="Pangilinan J."/>
            <person name="Park H.-J."/>
            <person name="Ramirez L."/>
            <person name="Alfaro M."/>
            <person name="Sun H."/>
            <person name="Tritt A."/>
            <person name="Yoshinaga Y."/>
            <person name="Zwiers L.-H."/>
            <person name="Turgeon B."/>
            <person name="Goodwin S."/>
            <person name="Spatafora J."/>
            <person name="Crous P."/>
            <person name="Grigoriev I."/>
        </authorList>
    </citation>
    <scope>NUCLEOTIDE SEQUENCE</scope>
    <source>
        <strain evidence="6">CBS 122367</strain>
    </source>
</reference>
<dbReference type="PROSITE" id="PS50941">
    <property type="entry name" value="CHIT_BIND_I_2"/>
    <property type="match status" value="1"/>
</dbReference>
<evidence type="ECO:0000313" key="6">
    <source>
        <dbReference type="EMBL" id="KAF2677972.1"/>
    </source>
</evidence>
<dbReference type="Pfam" id="PF09792">
    <property type="entry name" value="But2"/>
    <property type="match status" value="1"/>
</dbReference>
<dbReference type="AlphaFoldDB" id="A0A6G1IIB8"/>
<evidence type="ECO:0000256" key="1">
    <source>
        <dbReference type="ARBA" id="ARBA00022669"/>
    </source>
</evidence>
<feature type="compositionally biased region" description="Pro residues" evidence="3">
    <location>
        <begin position="208"/>
        <end position="218"/>
    </location>
</feature>
<proteinExistence type="predicted"/>
<feature type="domain" description="Chitin-binding type-1" evidence="5">
    <location>
        <begin position="228"/>
        <end position="274"/>
    </location>
</feature>
<evidence type="ECO:0000256" key="4">
    <source>
        <dbReference type="SAM" id="SignalP"/>
    </source>
</evidence>
<keyword evidence="1 2" id="KW-0147">Chitin-binding</keyword>